<keyword evidence="4" id="KW-1185">Reference proteome</keyword>
<keyword evidence="1" id="KW-0378">Hydrolase</keyword>
<evidence type="ECO:0000259" key="2">
    <source>
        <dbReference type="PROSITE" id="PS51462"/>
    </source>
</evidence>
<dbReference type="PROSITE" id="PS51462">
    <property type="entry name" value="NUDIX"/>
    <property type="match status" value="1"/>
</dbReference>
<dbReference type="Pfam" id="PF00293">
    <property type="entry name" value="NUDIX"/>
    <property type="match status" value="1"/>
</dbReference>
<dbReference type="InterPro" id="IPR000086">
    <property type="entry name" value="NUDIX_hydrolase_dom"/>
</dbReference>
<sequence>MKKYNIIVIFDKTEKKILVCERAKDPFKGKLNFVGGKVEPDETEDEAAYRELVEETGISKEDIHLTRVLDLNYYMSNLELEVYSGKLKKDVILVEEVNKLLWVDRTENFCDSDRFAGNCNMEHILRTKNI</sequence>
<dbReference type="InterPro" id="IPR020084">
    <property type="entry name" value="NUDIX_hydrolase_CS"/>
</dbReference>
<dbReference type="InterPro" id="IPR015797">
    <property type="entry name" value="NUDIX_hydrolase-like_dom_sf"/>
</dbReference>
<dbReference type="Proteomes" id="UP000193719">
    <property type="component" value="Unassembled WGS sequence"/>
</dbReference>
<evidence type="ECO:0000313" key="4">
    <source>
        <dbReference type="Proteomes" id="UP000193719"/>
    </source>
</evidence>
<reference evidence="3 4" key="2">
    <citation type="submission" date="2016-08" db="EMBL/GenBank/DDBJ databases">
        <title>Pervasive Adenine N6-methylation of Active Genes in Fungi.</title>
        <authorList>
            <consortium name="DOE Joint Genome Institute"/>
            <person name="Mondo S.J."/>
            <person name="Dannebaum R.O."/>
            <person name="Kuo R.C."/>
            <person name="Labutti K."/>
            <person name="Haridas S."/>
            <person name="Kuo A."/>
            <person name="Salamov A."/>
            <person name="Ahrendt S.R."/>
            <person name="Lipzen A."/>
            <person name="Sullivan W."/>
            <person name="Andreopoulos W.B."/>
            <person name="Clum A."/>
            <person name="Lindquist E."/>
            <person name="Daum C."/>
            <person name="Ramamoorthy G.K."/>
            <person name="Gryganskyi A."/>
            <person name="Culley D."/>
            <person name="Magnuson J.K."/>
            <person name="James T.Y."/>
            <person name="O'Malley M.A."/>
            <person name="Stajich J.E."/>
            <person name="Spatafora J.W."/>
            <person name="Visel A."/>
            <person name="Grigoriev I.V."/>
        </authorList>
    </citation>
    <scope>NUCLEOTIDE SEQUENCE [LARGE SCALE GENOMIC DNA]</scope>
    <source>
        <strain evidence="4">finn</strain>
    </source>
</reference>
<organism evidence="3 4">
    <name type="scientific">Piromyces finnis</name>
    <dbReference type="NCBI Taxonomy" id="1754191"/>
    <lineage>
        <taxon>Eukaryota</taxon>
        <taxon>Fungi</taxon>
        <taxon>Fungi incertae sedis</taxon>
        <taxon>Chytridiomycota</taxon>
        <taxon>Chytridiomycota incertae sedis</taxon>
        <taxon>Neocallimastigomycetes</taxon>
        <taxon>Neocallimastigales</taxon>
        <taxon>Neocallimastigaceae</taxon>
        <taxon>Piromyces</taxon>
    </lineage>
</organism>
<name>A0A1Y1UXI2_9FUNG</name>
<dbReference type="OrthoDB" id="447842at2759"/>
<dbReference type="Gene3D" id="3.90.79.10">
    <property type="entry name" value="Nucleoside Triphosphate Pyrophosphohydrolase"/>
    <property type="match status" value="1"/>
</dbReference>
<dbReference type="PROSITE" id="PS00893">
    <property type="entry name" value="NUDIX_BOX"/>
    <property type="match status" value="1"/>
</dbReference>
<dbReference type="AlphaFoldDB" id="A0A1Y1UXI2"/>
<evidence type="ECO:0000313" key="3">
    <source>
        <dbReference type="EMBL" id="ORX42380.1"/>
    </source>
</evidence>
<dbReference type="GO" id="GO:0016787">
    <property type="term" value="F:hydrolase activity"/>
    <property type="evidence" value="ECO:0007669"/>
    <property type="project" value="UniProtKB-KW"/>
</dbReference>
<proteinExistence type="predicted"/>
<evidence type="ECO:0000256" key="1">
    <source>
        <dbReference type="ARBA" id="ARBA00022801"/>
    </source>
</evidence>
<accession>A0A1Y1UXI2</accession>
<dbReference type="EMBL" id="MCFH01000065">
    <property type="protein sequence ID" value="ORX42380.1"/>
    <property type="molecule type" value="Genomic_DNA"/>
</dbReference>
<gene>
    <name evidence="3" type="ORF">BCR36DRAFT_416129</name>
</gene>
<protein>
    <recommendedName>
        <fullName evidence="2">Nudix hydrolase domain-containing protein</fullName>
    </recommendedName>
</protein>
<dbReference type="PANTHER" id="PTHR43736:SF1">
    <property type="entry name" value="DIHYDRONEOPTERIN TRIPHOSPHATE DIPHOSPHATASE"/>
    <property type="match status" value="1"/>
</dbReference>
<feature type="domain" description="Nudix hydrolase" evidence="2">
    <location>
        <begin position="1"/>
        <end position="125"/>
    </location>
</feature>
<reference evidence="3 4" key="1">
    <citation type="submission" date="2016-08" db="EMBL/GenBank/DDBJ databases">
        <title>Genomes of anaerobic fungi encode conserved fungal cellulosomes for biomass hydrolysis.</title>
        <authorList>
            <consortium name="DOE Joint Genome Institute"/>
            <person name="Haitjema C.H."/>
            <person name="Gilmore S.P."/>
            <person name="Henske J.K."/>
            <person name="Solomon K.V."/>
            <person name="De Groot R."/>
            <person name="Kuo A."/>
            <person name="Mondo S.J."/>
            <person name="Salamov A.A."/>
            <person name="Labutti K."/>
            <person name="Zhao Z."/>
            <person name="Chiniquy J."/>
            <person name="Barry K."/>
            <person name="Brewer H.M."/>
            <person name="Purvine S.O."/>
            <person name="Wright A.T."/>
            <person name="Boxma B."/>
            <person name="Van Alen T."/>
            <person name="Hackstein J.H."/>
            <person name="Baker S.E."/>
            <person name="Grigoriev I.V."/>
            <person name="O'Malley M.A."/>
        </authorList>
    </citation>
    <scope>NUCLEOTIDE SEQUENCE [LARGE SCALE GENOMIC DNA]</scope>
    <source>
        <strain evidence="4">finn</strain>
    </source>
</reference>
<comment type="caution">
    <text evidence="3">The sequence shown here is derived from an EMBL/GenBank/DDBJ whole genome shotgun (WGS) entry which is preliminary data.</text>
</comment>
<dbReference type="SUPFAM" id="SSF55811">
    <property type="entry name" value="Nudix"/>
    <property type="match status" value="1"/>
</dbReference>
<dbReference type="PANTHER" id="PTHR43736">
    <property type="entry name" value="ADP-RIBOSE PYROPHOSPHATASE"/>
    <property type="match status" value="1"/>
</dbReference>